<evidence type="ECO:0000256" key="2">
    <source>
        <dbReference type="ARBA" id="ARBA00023315"/>
    </source>
</evidence>
<keyword evidence="2" id="KW-0012">Acyltransferase</keyword>
<evidence type="ECO:0000259" key="3">
    <source>
        <dbReference type="PROSITE" id="PS51186"/>
    </source>
</evidence>
<dbReference type="SUPFAM" id="SSF55729">
    <property type="entry name" value="Acyl-CoA N-acyltransferases (Nat)"/>
    <property type="match status" value="1"/>
</dbReference>
<evidence type="ECO:0000313" key="4">
    <source>
        <dbReference type="EMBL" id="SIN83744.1"/>
    </source>
</evidence>
<reference evidence="4 5" key="1">
    <citation type="submission" date="2016-11" db="EMBL/GenBank/DDBJ databases">
        <authorList>
            <person name="Jaros S."/>
            <person name="Januszkiewicz K."/>
            <person name="Wedrychowicz H."/>
        </authorList>
    </citation>
    <scope>NUCLEOTIDE SEQUENCE [LARGE SCALE GENOMIC DNA]</scope>
    <source>
        <strain evidence="4 5">DSM 24787</strain>
    </source>
</reference>
<dbReference type="Gene3D" id="3.40.630.30">
    <property type="match status" value="1"/>
</dbReference>
<proteinExistence type="predicted"/>
<feature type="domain" description="N-acetyltransferase" evidence="3">
    <location>
        <begin position="1"/>
        <end position="184"/>
    </location>
</feature>
<dbReference type="CDD" id="cd04301">
    <property type="entry name" value="NAT_SF"/>
    <property type="match status" value="1"/>
</dbReference>
<dbReference type="RefSeq" id="WP_074238813.1">
    <property type="nucleotide sequence ID" value="NZ_FSRA01000001.1"/>
</dbReference>
<keyword evidence="1 4" id="KW-0808">Transferase</keyword>
<accession>A0A1N6EL54</accession>
<dbReference type="GO" id="GO:0016747">
    <property type="term" value="F:acyltransferase activity, transferring groups other than amino-acyl groups"/>
    <property type="evidence" value="ECO:0007669"/>
    <property type="project" value="InterPro"/>
</dbReference>
<dbReference type="PROSITE" id="PS51186">
    <property type="entry name" value="GNAT"/>
    <property type="match status" value="1"/>
</dbReference>
<keyword evidence="5" id="KW-1185">Reference proteome</keyword>
<dbReference type="AlphaFoldDB" id="A0A1N6EL54"/>
<sequence length="184" mass="20562">MIRPARKEEASTVVPLLFQAMKEIAVKLAGTSNPGVVQALFEHFFQQDVNQYSYKNTLVYEDEEGIGGMILSYDGDDLDLLRDPVLDHIREHLQNDFVPGRETGKGEYYLDSIAVAPGRQGKGIGKQLIAAAIEKARQEGQSSVGLLVHEHNEDALRLYERLGFKAVKMREFAGGQYLHMVKSL</sequence>
<dbReference type="InterPro" id="IPR050680">
    <property type="entry name" value="YpeA/RimI_acetyltransf"/>
</dbReference>
<dbReference type="PANTHER" id="PTHR43420:SF12">
    <property type="entry name" value="N-ACETYLTRANSFERASE DOMAIN-CONTAINING PROTEIN"/>
    <property type="match status" value="1"/>
</dbReference>
<evidence type="ECO:0000313" key="5">
    <source>
        <dbReference type="Proteomes" id="UP000185003"/>
    </source>
</evidence>
<organism evidence="4 5">
    <name type="scientific">Chitinophaga niabensis</name>
    <dbReference type="NCBI Taxonomy" id="536979"/>
    <lineage>
        <taxon>Bacteria</taxon>
        <taxon>Pseudomonadati</taxon>
        <taxon>Bacteroidota</taxon>
        <taxon>Chitinophagia</taxon>
        <taxon>Chitinophagales</taxon>
        <taxon>Chitinophagaceae</taxon>
        <taxon>Chitinophaga</taxon>
    </lineage>
</organism>
<name>A0A1N6EL54_9BACT</name>
<dbReference type="PANTHER" id="PTHR43420">
    <property type="entry name" value="ACETYLTRANSFERASE"/>
    <property type="match status" value="1"/>
</dbReference>
<evidence type="ECO:0000256" key="1">
    <source>
        <dbReference type="ARBA" id="ARBA00022679"/>
    </source>
</evidence>
<dbReference type="InterPro" id="IPR016181">
    <property type="entry name" value="Acyl_CoA_acyltransferase"/>
</dbReference>
<dbReference type="EMBL" id="FSRA01000001">
    <property type="protein sequence ID" value="SIN83744.1"/>
    <property type="molecule type" value="Genomic_DNA"/>
</dbReference>
<dbReference type="Proteomes" id="UP000185003">
    <property type="component" value="Unassembled WGS sequence"/>
</dbReference>
<dbReference type="OrthoDB" id="5319888at2"/>
<dbReference type="STRING" id="536979.SAMN04488055_1689"/>
<dbReference type="InterPro" id="IPR000182">
    <property type="entry name" value="GNAT_dom"/>
</dbReference>
<protein>
    <submittedName>
        <fullName evidence="4">Acetyltransferase (GNAT) family protein</fullName>
    </submittedName>
</protein>
<dbReference type="Pfam" id="PF00583">
    <property type="entry name" value="Acetyltransf_1"/>
    <property type="match status" value="1"/>
</dbReference>
<gene>
    <name evidence="4" type="ORF">SAMN04488055_1689</name>
</gene>